<dbReference type="Proteomes" id="UP000051952">
    <property type="component" value="Unassembled WGS sequence"/>
</dbReference>
<sequence>MIGLLSCSGSTPALQSAGYFVSLFFNLGPAAVGAGNVGLIGAVFVLHYAAVRVWMRYKKITDETEAMADLRFPALAVFLAMYLLPGAVYGGVVCVSSNQDAAVGGLVLLVVAVLVVASQVFLVRRILPTCEFVPYAADYPSAFAFERLALLPTSHWAPEYVERRFMPLLGTRTKQWCLLSIADVLLALVLSAATGLGVGTSGASCSVMPVVVAVFYFANAALIIIFVPHRRPMDRVAFPIIWTVSVQVCECR</sequence>
<name>A0A0S4J8T1_BODSA</name>
<feature type="transmembrane region" description="Helical" evidence="1">
    <location>
        <begin position="72"/>
        <end position="89"/>
    </location>
</feature>
<keyword evidence="1" id="KW-0472">Membrane</keyword>
<feature type="transmembrane region" description="Helical" evidence="1">
    <location>
        <begin position="30"/>
        <end position="51"/>
    </location>
</feature>
<evidence type="ECO:0000313" key="3">
    <source>
        <dbReference type="Proteomes" id="UP000051952"/>
    </source>
</evidence>
<keyword evidence="1" id="KW-1133">Transmembrane helix</keyword>
<keyword evidence="1" id="KW-0812">Transmembrane</keyword>
<proteinExistence type="predicted"/>
<feature type="transmembrane region" description="Helical" evidence="1">
    <location>
        <begin position="101"/>
        <end position="123"/>
    </location>
</feature>
<feature type="transmembrane region" description="Helical" evidence="1">
    <location>
        <begin position="206"/>
        <end position="227"/>
    </location>
</feature>
<evidence type="ECO:0000256" key="1">
    <source>
        <dbReference type="SAM" id="Phobius"/>
    </source>
</evidence>
<organism evidence="2 3">
    <name type="scientific">Bodo saltans</name>
    <name type="common">Flagellated protozoan</name>
    <dbReference type="NCBI Taxonomy" id="75058"/>
    <lineage>
        <taxon>Eukaryota</taxon>
        <taxon>Discoba</taxon>
        <taxon>Euglenozoa</taxon>
        <taxon>Kinetoplastea</taxon>
        <taxon>Metakinetoplastina</taxon>
        <taxon>Eubodonida</taxon>
        <taxon>Bodonidae</taxon>
        <taxon>Bodo</taxon>
    </lineage>
</organism>
<accession>A0A0S4J8T1</accession>
<dbReference type="AlphaFoldDB" id="A0A0S4J8T1"/>
<evidence type="ECO:0000313" key="2">
    <source>
        <dbReference type="EMBL" id="CUG87665.1"/>
    </source>
</evidence>
<gene>
    <name evidence="2" type="ORF">BSAL_11340</name>
</gene>
<protein>
    <submittedName>
        <fullName evidence="2">DGF-1-like protein, putative</fullName>
    </submittedName>
</protein>
<reference evidence="3" key="1">
    <citation type="submission" date="2015-09" db="EMBL/GenBank/DDBJ databases">
        <authorList>
            <consortium name="Pathogen Informatics"/>
        </authorList>
    </citation>
    <scope>NUCLEOTIDE SEQUENCE [LARGE SCALE GENOMIC DNA]</scope>
    <source>
        <strain evidence="3">Lake Konstanz</strain>
    </source>
</reference>
<dbReference type="EMBL" id="CYKH01001565">
    <property type="protein sequence ID" value="CUG87665.1"/>
    <property type="molecule type" value="Genomic_DNA"/>
</dbReference>
<feature type="transmembrane region" description="Helical" evidence="1">
    <location>
        <begin position="176"/>
        <end position="200"/>
    </location>
</feature>
<dbReference type="VEuPathDB" id="TriTrypDB:BSAL_11340"/>
<keyword evidence="3" id="KW-1185">Reference proteome</keyword>